<organism evidence="4 5">
    <name type="scientific">Nocardioides fonticola</name>
    <dbReference type="NCBI Taxonomy" id="450363"/>
    <lineage>
        <taxon>Bacteria</taxon>
        <taxon>Bacillati</taxon>
        <taxon>Actinomycetota</taxon>
        <taxon>Actinomycetes</taxon>
        <taxon>Propionibacteriales</taxon>
        <taxon>Nocardioidaceae</taxon>
        <taxon>Nocardioides</taxon>
    </lineage>
</organism>
<dbReference type="InterPro" id="IPR036388">
    <property type="entry name" value="WH-like_DNA-bd_sf"/>
</dbReference>
<dbReference type="Pfam" id="PF00196">
    <property type="entry name" value="GerE"/>
    <property type="match status" value="1"/>
</dbReference>
<dbReference type="PROSITE" id="PS50043">
    <property type="entry name" value="HTH_LUXR_2"/>
    <property type="match status" value="1"/>
</dbReference>
<comment type="caution">
    <text evidence="4">The sequence shown here is derived from an EMBL/GenBank/DDBJ whole genome shotgun (WGS) entry which is preliminary data.</text>
</comment>
<dbReference type="PANTHER" id="PTHR16305">
    <property type="entry name" value="TESTICULAR SOLUBLE ADENYLYL CYCLASE"/>
    <property type="match status" value="1"/>
</dbReference>
<dbReference type="PRINTS" id="PR00038">
    <property type="entry name" value="HTHLUXR"/>
</dbReference>
<protein>
    <submittedName>
        <fullName evidence="4">Helix-turn-helix transcriptional regulator</fullName>
    </submittedName>
</protein>
<evidence type="ECO:0000313" key="5">
    <source>
        <dbReference type="Proteomes" id="UP001501495"/>
    </source>
</evidence>
<feature type="domain" description="HTH luxR-type" evidence="3">
    <location>
        <begin position="936"/>
        <end position="1001"/>
    </location>
</feature>
<dbReference type="InterPro" id="IPR041664">
    <property type="entry name" value="AAA_16"/>
</dbReference>
<dbReference type="Gene3D" id="1.25.40.10">
    <property type="entry name" value="Tetratricopeptide repeat domain"/>
    <property type="match status" value="1"/>
</dbReference>
<dbReference type="SMART" id="SM00421">
    <property type="entry name" value="HTH_LUXR"/>
    <property type="match status" value="1"/>
</dbReference>
<dbReference type="InterPro" id="IPR011990">
    <property type="entry name" value="TPR-like_helical_dom_sf"/>
</dbReference>
<sequence length="1005" mass="106237">MSLVAAATVGVVRDHEPVPSPRRPLVGRDAELAEFAAAVGLDDPAPAGRVVLLSGDAGVGKTRLLFALRDRAVEAGRRVVAGHCLDFGDAALAYLPFSEVLGRLVAESPALVAEVAESHPTLSRLQPGRRTLSAEVSASPEAAGLDRGELFAAVWALLERAAAETPLLLVVEDCHWADRSTRDLLSFLFARALVGEAPIAIVASYRSDDLHRRHPLRSQVASWVRLHGVQRLHLDRLGDDAVRALVGQLAARPIAESELAGIVARAEGNAFFVEELVGTGAAMAGDSDRALPDDLADVLLVRLDRLDDDARRVVRAAAAAGRRVDDDTLWAVCGLTTEQFESGIRAAVEHHVLVPDGGRYTFRHALLGEAVYDDLLPGERTALHRTYVEALRSGAPGTAAELARHARLAHDPDTALRASVRAGEEALAVGGPEEAAQHLLTALDLLTDPRVEVGDLDVSKVVVRAGEALAAAGHAVRAAEVIGEQLRRLPADAPASWRARLTMGWAEALFLIESGVDLVALTAEAVALVPDDAPRLRAKVLAGRARVLAAYGRFEEAQAVGLEALALAERLDLADLASEAATTVSGLRNAPPEVLRAALTQAIERAESDGALHAELRGRFHLGRNHEDHGELDIALQHFGAAIARARAAGVPWAPYGFESRWQAGWIHMVRGEWSLAREVLDPQGAPRIPAAMLASVRLLLEVEQAADDEVAAVGERARALRPTWTEEGAIPISSAAVEMHAARRAGDLPAALAAYDAVVEVLSALWRPWFSARLRLAATALRAVGEVAPGLSAAERQALLPDIDRLEADGRMVVERYDDPSGHWGPEGRAWALRLQAEALRARWAVGVEVDPVALCAAWNAASAAFAEFGHVPETAACDVVRARVAAATGDLAEARRLAAGARATAERLGAVQLLAACDELLGARGVSASGSAASGPGEVALTHREREILALVAEGRSNGEIAKALFISTKTVSVHVSNILGKLGASGRTEAAAIARRRGLLGE</sequence>
<accession>A0ABP7XLL8</accession>
<name>A0ABP7XLL8_9ACTN</name>
<dbReference type="EMBL" id="BAAAZH010000017">
    <property type="protein sequence ID" value="GAA4121127.1"/>
    <property type="molecule type" value="Genomic_DNA"/>
</dbReference>
<dbReference type="InterPro" id="IPR027417">
    <property type="entry name" value="P-loop_NTPase"/>
</dbReference>
<dbReference type="Gene3D" id="1.10.10.10">
    <property type="entry name" value="Winged helix-like DNA-binding domain superfamily/Winged helix DNA-binding domain"/>
    <property type="match status" value="1"/>
</dbReference>
<dbReference type="SUPFAM" id="SSF52540">
    <property type="entry name" value="P-loop containing nucleoside triphosphate hydrolases"/>
    <property type="match status" value="1"/>
</dbReference>
<evidence type="ECO:0000256" key="1">
    <source>
        <dbReference type="ARBA" id="ARBA00022741"/>
    </source>
</evidence>
<keyword evidence="2" id="KW-0067">ATP-binding</keyword>
<evidence type="ECO:0000313" key="4">
    <source>
        <dbReference type="EMBL" id="GAA4121127.1"/>
    </source>
</evidence>
<dbReference type="InterPro" id="IPR000792">
    <property type="entry name" value="Tscrpt_reg_LuxR_C"/>
</dbReference>
<dbReference type="Pfam" id="PF13191">
    <property type="entry name" value="AAA_16"/>
    <property type="match status" value="1"/>
</dbReference>
<dbReference type="PROSITE" id="PS00622">
    <property type="entry name" value="HTH_LUXR_1"/>
    <property type="match status" value="1"/>
</dbReference>
<dbReference type="SUPFAM" id="SSF46894">
    <property type="entry name" value="C-terminal effector domain of the bipartite response regulators"/>
    <property type="match status" value="1"/>
</dbReference>
<dbReference type="PANTHER" id="PTHR16305:SF35">
    <property type="entry name" value="TRANSCRIPTIONAL ACTIVATOR DOMAIN"/>
    <property type="match status" value="1"/>
</dbReference>
<dbReference type="CDD" id="cd06170">
    <property type="entry name" value="LuxR_C_like"/>
    <property type="match status" value="1"/>
</dbReference>
<keyword evidence="5" id="KW-1185">Reference proteome</keyword>
<keyword evidence="1" id="KW-0547">Nucleotide-binding</keyword>
<dbReference type="InterPro" id="IPR016032">
    <property type="entry name" value="Sig_transdc_resp-reg_C-effctor"/>
</dbReference>
<evidence type="ECO:0000259" key="3">
    <source>
        <dbReference type="PROSITE" id="PS50043"/>
    </source>
</evidence>
<gene>
    <name evidence="4" type="ORF">GCM10022215_25700</name>
</gene>
<proteinExistence type="predicted"/>
<dbReference type="Proteomes" id="UP001501495">
    <property type="component" value="Unassembled WGS sequence"/>
</dbReference>
<reference evidence="5" key="1">
    <citation type="journal article" date="2019" name="Int. J. Syst. Evol. Microbiol.">
        <title>The Global Catalogue of Microorganisms (GCM) 10K type strain sequencing project: providing services to taxonomists for standard genome sequencing and annotation.</title>
        <authorList>
            <consortium name="The Broad Institute Genomics Platform"/>
            <consortium name="The Broad Institute Genome Sequencing Center for Infectious Disease"/>
            <person name="Wu L."/>
            <person name="Ma J."/>
        </authorList>
    </citation>
    <scope>NUCLEOTIDE SEQUENCE [LARGE SCALE GENOMIC DNA]</scope>
    <source>
        <strain evidence="5">JCM 16703</strain>
    </source>
</reference>
<evidence type="ECO:0000256" key="2">
    <source>
        <dbReference type="ARBA" id="ARBA00022840"/>
    </source>
</evidence>